<feature type="signal peptide" evidence="1">
    <location>
        <begin position="1"/>
        <end position="26"/>
    </location>
</feature>
<evidence type="ECO:0000313" key="3">
    <source>
        <dbReference type="Proteomes" id="UP000261540"/>
    </source>
</evidence>
<proteinExistence type="predicted"/>
<dbReference type="Ensembl" id="ENSPKIT00000028193.1">
    <property type="protein sequence ID" value="ENSPKIP00000004214.1"/>
    <property type="gene ID" value="ENSPKIG00000021413.1"/>
</dbReference>
<evidence type="ECO:0000313" key="2">
    <source>
        <dbReference type="Ensembl" id="ENSPKIP00000004214.1"/>
    </source>
</evidence>
<evidence type="ECO:0000256" key="1">
    <source>
        <dbReference type="SAM" id="SignalP"/>
    </source>
</evidence>
<keyword evidence="1" id="KW-0732">Signal</keyword>
<organism evidence="2 3">
    <name type="scientific">Paramormyrops kingsleyae</name>
    <dbReference type="NCBI Taxonomy" id="1676925"/>
    <lineage>
        <taxon>Eukaryota</taxon>
        <taxon>Metazoa</taxon>
        <taxon>Chordata</taxon>
        <taxon>Craniata</taxon>
        <taxon>Vertebrata</taxon>
        <taxon>Euteleostomi</taxon>
        <taxon>Actinopterygii</taxon>
        <taxon>Neopterygii</taxon>
        <taxon>Teleostei</taxon>
        <taxon>Osteoglossocephala</taxon>
        <taxon>Osteoglossomorpha</taxon>
        <taxon>Osteoglossiformes</taxon>
        <taxon>Mormyridae</taxon>
        <taxon>Paramormyrops</taxon>
    </lineage>
</organism>
<evidence type="ECO:0008006" key="4">
    <source>
        <dbReference type="Google" id="ProtNLM"/>
    </source>
</evidence>
<protein>
    <recommendedName>
        <fullName evidence="4">Chemokine interleukin-8-like domain-containing protein</fullName>
    </recommendedName>
</protein>
<accession>A0A3B3QEL6</accession>
<sequence length="93" mass="10599">MANAIRRCSCFCLLLLANGHVTPFRANDKDTSLPESEKCLEKHEILQLKYFCPAMFFPATVRKSKMAVCVLEKRLSSTFRRYGKRPTGRLSGL</sequence>
<reference evidence="2" key="1">
    <citation type="submission" date="2025-08" db="UniProtKB">
        <authorList>
            <consortium name="Ensembl"/>
        </authorList>
    </citation>
    <scope>IDENTIFICATION</scope>
</reference>
<dbReference type="Proteomes" id="UP000261540">
    <property type="component" value="Unplaced"/>
</dbReference>
<keyword evidence="3" id="KW-1185">Reference proteome</keyword>
<feature type="chain" id="PRO_5017329619" description="Chemokine interleukin-8-like domain-containing protein" evidence="1">
    <location>
        <begin position="27"/>
        <end position="93"/>
    </location>
</feature>
<reference evidence="2" key="2">
    <citation type="submission" date="2025-09" db="UniProtKB">
        <authorList>
            <consortium name="Ensembl"/>
        </authorList>
    </citation>
    <scope>IDENTIFICATION</scope>
</reference>
<dbReference type="AlphaFoldDB" id="A0A3B3QEL6"/>
<name>A0A3B3QEL6_9TELE</name>